<reference evidence="8 9" key="1">
    <citation type="journal article" date="2013" name="Int. J. Syst. Evol. Microbiol.">
        <title>Marinoscillum luteum sp. nov., isolated from marine sediment.</title>
        <authorList>
            <person name="Cha I.T."/>
            <person name="Park S.J."/>
            <person name="Kim S.J."/>
            <person name="Kim J.G."/>
            <person name="Jung M.Y."/>
            <person name="Shin K.S."/>
            <person name="Kwon K.K."/>
            <person name="Yang S.H."/>
            <person name="Seo Y.S."/>
            <person name="Rhee S.K."/>
        </authorList>
    </citation>
    <scope>NUCLEOTIDE SEQUENCE [LARGE SCALE GENOMIC DNA]</scope>
    <source>
        <strain evidence="8 9">KCTC 23939</strain>
    </source>
</reference>
<dbReference type="RefSeq" id="WP_395417480.1">
    <property type="nucleotide sequence ID" value="NZ_JBIPKE010000017.1"/>
</dbReference>
<dbReference type="Proteomes" id="UP001610063">
    <property type="component" value="Unassembled WGS sequence"/>
</dbReference>
<dbReference type="PANTHER" id="PTHR34990">
    <property type="entry name" value="UDP-2,3-DIACYLGLUCOSAMINE HYDROLASE-RELATED"/>
    <property type="match status" value="1"/>
</dbReference>
<keyword evidence="9" id="KW-1185">Reference proteome</keyword>
<dbReference type="InterPro" id="IPR029052">
    <property type="entry name" value="Metallo-depent_PP-like"/>
</dbReference>
<dbReference type="EC" id="3.6.1.54" evidence="8"/>
<dbReference type="EMBL" id="JBIPKE010000017">
    <property type="protein sequence ID" value="MFH6983996.1"/>
    <property type="molecule type" value="Genomic_DNA"/>
</dbReference>
<dbReference type="InterPro" id="IPR004843">
    <property type="entry name" value="Calcineurin-like_PHP"/>
</dbReference>
<name>A0ABW7N8W6_9BACT</name>
<keyword evidence="3" id="KW-0479">Metal-binding</keyword>
<evidence type="ECO:0000256" key="2">
    <source>
        <dbReference type="ARBA" id="ARBA00022519"/>
    </source>
</evidence>
<organism evidence="8 9">
    <name type="scientific">Marinoscillum luteum</name>
    <dbReference type="NCBI Taxonomy" id="861051"/>
    <lineage>
        <taxon>Bacteria</taxon>
        <taxon>Pseudomonadati</taxon>
        <taxon>Bacteroidota</taxon>
        <taxon>Cytophagia</taxon>
        <taxon>Cytophagales</taxon>
        <taxon>Reichenbachiellaceae</taxon>
        <taxon>Marinoscillum</taxon>
    </lineage>
</organism>
<gene>
    <name evidence="8" type="ORF">ACHKAR_11115</name>
</gene>
<accession>A0ABW7N8W6</accession>
<dbReference type="Pfam" id="PF00149">
    <property type="entry name" value="Metallophos"/>
    <property type="match status" value="1"/>
</dbReference>
<keyword evidence="4 8" id="KW-0378">Hydrolase</keyword>
<keyword evidence="5" id="KW-0472">Membrane</keyword>
<evidence type="ECO:0000256" key="3">
    <source>
        <dbReference type="ARBA" id="ARBA00022723"/>
    </source>
</evidence>
<keyword evidence="2" id="KW-0997">Cell inner membrane</keyword>
<dbReference type="InterPro" id="IPR043461">
    <property type="entry name" value="LpxH-like"/>
</dbReference>
<dbReference type="GO" id="GO:0016787">
    <property type="term" value="F:hydrolase activity"/>
    <property type="evidence" value="ECO:0007669"/>
    <property type="project" value="UniProtKB-KW"/>
</dbReference>
<sequence>MDLQFSDLDPQKKIYFASDFHLGAPDRISSMEREKKIVRWLTEVSSHAAGIFLAGDLFDFWFEYKHVVPKGYLRFLGKLAEIKDKGIPIIIFTGNHDLWMADYLTRELNIPIIHQPQSFQIGPHIVHIGHGDGLGPGDEKFKFFKKIFTNGLAQWAFRWLHPDLGIWLANKWSDHSRDTCSDPPFKGDEEWLIQYCKEVEAKTHHDFYIFGHRHLAIEAPISTHSTYFNLGEWINGSTYLEMTRDNAILKTFEN</sequence>
<evidence type="ECO:0000256" key="4">
    <source>
        <dbReference type="ARBA" id="ARBA00022801"/>
    </source>
</evidence>
<protein>
    <submittedName>
        <fullName evidence="8">UDP-2,3-diacylglucosamine diphosphatase</fullName>
        <ecNumber evidence="8">3.6.1.54</ecNumber>
    </submittedName>
</protein>
<comment type="caution">
    <text evidence="8">The sequence shown here is derived from an EMBL/GenBank/DDBJ whole genome shotgun (WGS) entry which is preliminary data.</text>
</comment>
<keyword evidence="1" id="KW-1003">Cell membrane</keyword>
<evidence type="ECO:0000313" key="9">
    <source>
        <dbReference type="Proteomes" id="UP001610063"/>
    </source>
</evidence>
<evidence type="ECO:0000259" key="7">
    <source>
        <dbReference type="Pfam" id="PF00149"/>
    </source>
</evidence>
<dbReference type="PANTHER" id="PTHR34990:SF1">
    <property type="entry name" value="UDP-2,3-DIACYLGLUCOSAMINE HYDROLASE"/>
    <property type="match status" value="1"/>
</dbReference>
<evidence type="ECO:0000256" key="1">
    <source>
        <dbReference type="ARBA" id="ARBA00022475"/>
    </source>
</evidence>
<evidence type="ECO:0000256" key="5">
    <source>
        <dbReference type="ARBA" id="ARBA00023136"/>
    </source>
</evidence>
<evidence type="ECO:0000256" key="6">
    <source>
        <dbReference type="ARBA" id="ARBA00023211"/>
    </source>
</evidence>
<evidence type="ECO:0000313" key="8">
    <source>
        <dbReference type="EMBL" id="MFH6983996.1"/>
    </source>
</evidence>
<proteinExistence type="predicted"/>
<feature type="domain" description="Calcineurin-like phosphoesterase" evidence="7">
    <location>
        <begin position="13"/>
        <end position="214"/>
    </location>
</feature>
<dbReference type="Gene3D" id="3.60.21.10">
    <property type="match status" value="1"/>
</dbReference>
<keyword evidence="6" id="KW-0464">Manganese</keyword>
<dbReference type="CDD" id="cd07398">
    <property type="entry name" value="MPP_YbbF-LpxH"/>
    <property type="match status" value="1"/>
</dbReference>
<dbReference type="SUPFAM" id="SSF56300">
    <property type="entry name" value="Metallo-dependent phosphatases"/>
    <property type="match status" value="1"/>
</dbReference>